<evidence type="ECO:0000313" key="2">
    <source>
        <dbReference type="Proteomes" id="UP001610563"/>
    </source>
</evidence>
<keyword evidence="2" id="KW-1185">Reference proteome</keyword>
<proteinExistence type="predicted"/>
<protein>
    <submittedName>
        <fullName evidence="1">Uncharacterized protein</fullName>
    </submittedName>
</protein>
<name>A0ABR4FLN1_9EURO</name>
<reference evidence="1 2" key="1">
    <citation type="submission" date="2024-07" db="EMBL/GenBank/DDBJ databases">
        <title>Section-level genome sequencing and comparative genomics of Aspergillus sections Usti and Cavernicolus.</title>
        <authorList>
            <consortium name="Lawrence Berkeley National Laboratory"/>
            <person name="Nybo J.L."/>
            <person name="Vesth T.C."/>
            <person name="Theobald S."/>
            <person name="Frisvad J.C."/>
            <person name="Larsen T.O."/>
            <person name="Kjaerboelling I."/>
            <person name="Rothschild-Mancinelli K."/>
            <person name="Lyhne E.K."/>
            <person name="Kogle M.E."/>
            <person name="Barry K."/>
            <person name="Clum A."/>
            <person name="Na H."/>
            <person name="Ledsgaard L."/>
            <person name="Lin J."/>
            <person name="Lipzen A."/>
            <person name="Kuo A."/>
            <person name="Riley R."/>
            <person name="Mondo S."/>
            <person name="Labutti K."/>
            <person name="Haridas S."/>
            <person name="Pangalinan J."/>
            <person name="Salamov A.A."/>
            <person name="Simmons B.A."/>
            <person name="Magnuson J.K."/>
            <person name="Chen J."/>
            <person name="Drula E."/>
            <person name="Henrissat B."/>
            <person name="Wiebenga A."/>
            <person name="Lubbers R.J."/>
            <person name="Gomes A.C."/>
            <person name="Makela M.R."/>
            <person name="Stajich J."/>
            <person name="Grigoriev I.V."/>
            <person name="Mortensen U.H."/>
            <person name="De Vries R.P."/>
            <person name="Baker S.E."/>
            <person name="Andersen M.R."/>
        </authorList>
    </citation>
    <scope>NUCLEOTIDE SEQUENCE [LARGE SCALE GENOMIC DNA]</scope>
    <source>
        <strain evidence="1 2">CBS 209.92</strain>
    </source>
</reference>
<comment type="caution">
    <text evidence="1">The sequence shown here is derived from an EMBL/GenBank/DDBJ whole genome shotgun (WGS) entry which is preliminary data.</text>
</comment>
<accession>A0ABR4FLN1</accession>
<organism evidence="1 2">
    <name type="scientific">Aspergillus keveii</name>
    <dbReference type="NCBI Taxonomy" id="714993"/>
    <lineage>
        <taxon>Eukaryota</taxon>
        <taxon>Fungi</taxon>
        <taxon>Dikarya</taxon>
        <taxon>Ascomycota</taxon>
        <taxon>Pezizomycotina</taxon>
        <taxon>Eurotiomycetes</taxon>
        <taxon>Eurotiomycetidae</taxon>
        <taxon>Eurotiales</taxon>
        <taxon>Aspergillaceae</taxon>
        <taxon>Aspergillus</taxon>
        <taxon>Aspergillus subgen. Nidulantes</taxon>
    </lineage>
</organism>
<dbReference type="EMBL" id="JBFTWV010000192">
    <property type="protein sequence ID" value="KAL2784140.1"/>
    <property type="molecule type" value="Genomic_DNA"/>
</dbReference>
<sequence>MEKTKILPRIDNMVDRLNHIQSIPSEYELILEDRLVLVCKPPQRLNRKKEPRSKSEYSAHARLKRARETYMEVLESAPSIFVPFILVVSPNACRTWKASEIRERLSVRDAVRLGDETRAKIEEIARKRDINQTAVYRRLRALLFVSPPKPTTVTKTADLWIYDAANVDVISKLLNEDICGAIECSPRRVREKENQFLKTTQCIQMAIPRPNQSDAIVRLDVGFNCELIKALFPTAWEKLASLHGLGSLTQSTEHIYDNGYFTLQGASISDISTIFGSQIYRAIEESQLREWEASNLLLKTTDCVVLDISRTHPFAGVMCLRLGFAHGVTLATQLYSDGR</sequence>
<evidence type="ECO:0000313" key="1">
    <source>
        <dbReference type="EMBL" id="KAL2784140.1"/>
    </source>
</evidence>
<gene>
    <name evidence="1" type="ORF">BJX66DRAFT_317156</name>
</gene>
<dbReference type="Proteomes" id="UP001610563">
    <property type="component" value="Unassembled WGS sequence"/>
</dbReference>